<protein>
    <recommendedName>
        <fullName evidence="4">hydroxymethylbilane synthase</fullName>
        <ecNumber evidence="4">2.5.1.61</ecNumber>
    </recommendedName>
    <alternativeName>
        <fullName evidence="9">Hydroxymethylbilane synthase</fullName>
    </alternativeName>
    <alternativeName>
        <fullName evidence="8">Pre-uroporphyrinogen synthase</fullName>
    </alternativeName>
</protein>
<dbReference type="CDD" id="cd13645">
    <property type="entry name" value="PBP2_HuPBGD_like"/>
    <property type="match status" value="1"/>
</dbReference>
<dbReference type="HOGENOM" id="CLU_019704_0_2_1"/>
<evidence type="ECO:0000313" key="14">
    <source>
        <dbReference type="Proteomes" id="UP000001745"/>
    </source>
</evidence>
<evidence type="ECO:0000259" key="11">
    <source>
        <dbReference type="Pfam" id="PF01379"/>
    </source>
</evidence>
<comment type="similarity">
    <text evidence="3">Belongs to the HMBS family.</text>
</comment>
<keyword evidence="7" id="KW-0627">Porphyrin biosynthesis</keyword>
<feature type="domain" description="Porphobilinogen deaminase C-terminal" evidence="12">
    <location>
        <begin position="313"/>
        <end position="399"/>
    </location>
</feature>
<dbReference type="InterPro" id="IPR000860">
    <property type="entry name" value="HemC"/>
</dbReference>
<evidence type="ECO:0000256" key="1">
    <source>
        <dbReference type="ARBA" id="ARBA00001916"/>
    </source>
</evidence>
<dbReference type="InterPro" id="IPR022418">
    <property type="entry name" value="Porphobilinogen_deaminase_C"/>
</dbReference>
<dbReference type="Proteomes" id="UP000001745">
    <property type="component" value="Unassembled WGS sequence"/>
</dbReference>
<evidence type="ECO:0000256" key="5">
    <source>
        <dbReference type="ARBA" id="ARBA00022679"/>
    </source>
</evidence>
<dbReference type="GeneID" id="8108965"/>
<evidence type="ECO:0000313" key="13">
    <source>
        <dbReference type="EMBL" id="EED11431.1"/>
    </source>
</evidence>
<dbReference type="EMBL" id="EQ962664">
    <property type="protein sequence ID" value="EED11431.1"/>
    <property type="molecule type" value="Genomic_DNA"/>
</dbReference>
<dbReference type="eggNOG" id="KOG2892">
    <property type="taxonomic scope" value="Eukaryota"/>
</dbReference>
<feature type="domain" description="Porphobilinogen deaminase N-terminal" evidence="11">
    <location>
        <begin position="74"/>
        <end position="299"/>
    </location>
</feature>
<comment type="cofactor">
    <cofactor evidence="1">
        <name>dipyrromethane</name>
        <dbReference type="ChEBI" id="CHEBI:60342"/>
    </cofactor>
</comment>
<dbReference type="SUPFAM" id="SSF54782">
    <property type="entry name" value="Porphobilinogen deaminase (hydroxymethylbilane synthase), C-terminal domain"/>
    <property type="match status" value="1"/>
</dbReference>
<dbReference type="Gene3D" id="3.40.190.10">
    <property type="entry name" value="Periplasmic binding protein-like II"/>
    <property type="match status" value="2"/>
</dbReference>
<dbReference type="OMA" id="PDSEYTC"/>
<dbReference type="STRING" id="441959.B8MVK7"/>
<dbReference type="Gene3D" id="3.30.160.40">
    <property type="entry name" value="Porphobilinogen deaminase, C-terminal domain"/>
    <property type="match status" value="1"/>
</dbReference>
<dbReference type="PhylomeDB" id="B8MVK7"/>
<feature type="region of interest" description="Disordered" evidence="10">
    <location>
        <begin position="1"/>
        <end position="29"/>
    </location>
</feature>
<keyword evidence="5" id="KW-0808">Transferase</keyword>
<dbReference type="PANTHER" id="PTHR11557">
    <property type="entry name" value="PORPHOBILINOGEN DEAMINASE"/>
    <property type="match status" value="1"/>
</dbReference>
<dbReference type="GO" id="GO:0006782">
    <property type="term" value="P:protoporphyrinogen IX biosynthetic process"/>
    <property type="evidence" value="ECO:0007669"/>
    <property type="project" value="UniProtKB-UniPathway"/>
</dbReference>
<dbReference type="EC" id="2.5.1.61" evidence="4"/>
<evidence type="ECO:0000256" key="8">
    <source>
        <dbReference type="ARBA" id="ARBA00030685"/>
    </source>
</evidence>
<gene>
    <name evidence="13" type="ORF">TSTA_080420</name>
</gene>
<dbReference type="SUPFAM" id="SSF53850">
    <property type="entry name" value="Periplasmic binding protein-like II"/>
    <property type="match status" value="1"/>
</dbReference>
<dbReference type="PROSITE" id="PS00533">
    <property type="entry name" value="PORPHOBILINOGEN_DEAM"/>
    <property type="match status" value="1"/>
</dbReference>
<dbReference type="AlphaFoldDB" id="B8MVK7"/>
<dbReference type="RefSeq" id="XP_002488841.1">
    <property type="nucleotide sequence ID" value="XM_002488796.1"/>
</dbReference>
<dbReference type="OrthoDB" id="564646at2759"/>
<comment type="pathway">
    <text evidence="2">Porphyrin-containing compound metabolism; protoporphyrin-IX biosynthesis; coproporphyrinogen-III from 5-aminolevulinate: step 2/4.</text>
</comment>
<proteinExistence type="inferred from homology"/>
<dbReference type="PRINTS" id="PR00151">
    <property type="entry name" value="PORPHBDMNASE"/>
</dbReference>
<dbReference type="GO" id="GO:0004418">
    <property type="term" value="F:hydroxymethylbilane synthase activity"/>
    <property type="evidence" value="ECO:0007669"/>
    <property type="project" value="UniProtKB-EC"/>
</dbReference>
<dbReference type="Pfam" id="PF01379">
    <property type="entry name" value="Porphobil_deam"/>
    <property type="match status" value="1"/>
</dbReference>
<evidence type="ECO:0000259" key="12">
    <source>
        <dbReference type="Pfam" id="PF03900"/>
    </source>
</evidence>
<keyword evidence="6" id="KW-0350">Heme biosynthesis</keyword>
<dbReference type="InterPro" id="IPR022417">
    <property type="entry name" value="Porphobilin_deaminase_N"/>
</dbReference>
<evidence type="ECO:0000256" key="6">
    <source>
        <dbReference type="ARBA" id="ARBA00023133"/>
    </source>
</evidence>
<reference evidence="14" key="1">
    <citation type="journal article" date="2015" name="Genome Announc.">
        <title>Genome sequence of the AIDS-associated pathogen Penicillium marneffei (ATCC18224) and its near taxonomic relative Talaromyces stipitatus (ATCC10500).</title>
        <authorList>
            <person name="Nierman W.C."/>
            <person name="Fedorova-Abrams N.D."/>
            <person name="Andrianopoulos A."/>
        </authorList>
    </citation>
    <scope>NUCLEOTIDE SEQUENCE [LARGE SCALE GENOMIC DNA]</scope>
    <source>
        <strain evidence="14">ATCC 10500 / CBS 375.48 / QM 6759 / NRRL 1006</strain>
    </source>
</reference>
<dbReference type="Pfam" id="PF03900">
    <property type="entry name" value="Porphobil_deamC"/>
    <property type="match status" value="1"/>
</dbReference>
<sequence>MSSSLKLEGLSKASSPSDDAPAATVYPLGDEEQKSLTKAALSHINSMVHHINDHPDQPFRPPPECPASDVFKAVRVGSRNSKMALIQTSSVAAALYKAHHGFFTFPVSTHSVQGDRDKTSAFRDLAKAHGNKQTAADTAKSLWTLEIEARLLAGDIDLIVHSLKDVPTTLPDGCEIGAFPHRNDPTDALLVKAGLPYKSLEELPAGSVVGTCSVRRTAQLRHYCPHLIIQECRGNVDTRVAKLDANDSPYTAIVVAAAGIVRLNLEHRITQRLSGPAYTYAVGQGALGIEIRKEDQKARELVACIDHWPTRVRCLAERALLRFLQGGCSAPIGVHSAFVRTPAKGEPNVNDNHYEGTLYLTGTLLHPDGGMEIRAHEKGQVKCTADSETIGKSVGKKILDLGGAQILDIFKAM</sequence>
<dbReference type="VEuPathDB" id="FungiDB:TSTA_080420"/>
<dbReference type="PANTHER" id="PTHR11557:SF0">
    <property type="entry name" value="PORPHOBILINOGEN DEAMINASE"/>
    <property type="match status" value="1"/>
</dbReference>
<dbReference type="InterPro" id="IPR036803">
    <property type="entry name" value="Porphobilinogen_deaminase_C_sf"/>
</dbReference>
<dbReference type="NCBIfam" id="TIGR00212">
    <property type="entry name" value="hemC"/>
    <property type="match status" value="1"/>
</dbReference>
<name>B8MVK7_TALSN</name>
<evidence type="ECO:0000256" key="7">
    <source>
        <dbReference type="ARBA" id="ARBA00023244"/>
    </source>
</evidence>
<dbReference type="FunFam" id="3.40.190.10:FF:000005">
    <property type="entry name" value="Porphobilinogen deaminase"/>
    <property type="match status" value="1"/>
</dbReference>
<evidence type="ECO:0000256" key="3">
    <source>
        <dbReference type="ARBA" id="ARBA00005638"/>
    </source>
</evidence>
<dbReference type="InterPro" id="IPR022419">
    <property type="entry name" value="Porphobilin_deaminase_cofac_BS"/>
</dbReference>
<dbReference type="InParanoid" id="B8MVK7"/>
<keyword evidence="14" id="KW-1185">Reference proteome</keyword>
<dbReference type="GO" id="GO:0005737">
    <property type="term" value="C:cytoplasm"/>
    <property type="evidence" value="ECO:0007669"/>
    <property type="project" value="TreeGrafter"/>
</dbReference>
<accession>B8MVK7</accession>
<evidence type="ECO:0000256" key="2">
    <source>
        <dbReference type="ARBA" id="ARBA00004735"/>
    </source>
</evidence>
<evidence type="ECO:0000256" key="9">
    <source>
        <dbReference type="ARBA" id="ARBA00033064"/>
    </source>
</evidence>
<organism evidence="13 14">
    <name type="scientific">Talaromyces stipitatus (strain ATCC 10500 / CBS 375.48 / QM 6759 / NRRL 1006)</name>
    <name type="common">Penicillium stipitatum</name>
    <dbReference type="NCBI Taxonomy" id="441959"/>
    <lineage>
        <taxon>Eukaryota</taxon>
        <taxon>Fungi</taxon>
        <taxon>Dikarya</taxon>
        <taxon>Ascomycota</taxon>
        <taxon>Pezizomycotina</taxon>
        <taxon>Eurotiomycetes</taxon>
        <taxon>Eurotiomycetidae</taxon>
        <taxon>Eurotiales</taxon>
        <taxon>Trichocomaceae</taxon>
        <taxon>Talaromyces</taxon>
        <taxon>Talaromyces sect. Talaromyces</taxon>
    </lineage>
</organism>
<evidence type="ECO:0000256" key="10">
    <source>
        <dbReference type="SAM" id="MobiDB-lite"/>
    </source>
</evidence>
<evidence type="ECO:0000256" key="4">
    <source>
        <dbReference type="ARBA" id="ARBA00012655"/>
    </source>
</evidence>
<dbReference type="UniPathway" id="UPA00251">
    <property type="reaction ID" value="UER00319"/>
</dbReference>
<feature type="compositionally biased region" description="Low complexity" evidence="10">
    <location>
        <begin position="11"/>
        <end position="23"/>
    </location>
</feature>